<keyword evidence="2" id="KW-1185">Reference proteome</keyword>
<dbReference type="SUPFAM" id="SSF54909">
    <property type="entry name" value="Dimeric alpha+beta barrel"/>
    <property type="match status" value="2"/>
</dbReference>
<reference evidence="1 2" key="1">
    <citation type="submission" date="2018-03" db="EMBL/GenBank/DDBJ databases">
        <title>Mesoflavibacter sp. HG37 and Mesoflavibacter sp. HG96 sp.nov., two marine bacteria isolated from seawater of Western Pacific Ocean.</title>
        <authorList>
            <person name="Cheng H."/>
            <person name="Wu Y.-H."/>
            <person name="Guo L.-L."/>
            <person name="Xu X.-W."/>
        </authorList>
    </citation>
    <scope>NUCLEOTIDE SEQUENCE [LARGE SCALE GENOMIC DNA]</scope>
    <source>
        <strain evidence="1 2">KCTC 42117</strain>
    </source>
</reference>
<dbReference type="RefSeq" id="WP_106677147.1">
    <property type="nucleotide sequence ID" value="NZ_JACHWV010000005.1"/>
</dbReference>
<protein>
    <recommendedName>
        <fullName evidence="3">Antibiotic biosynthesis monooxygenase</fullName>
    </recommendedName>
</protein>
<dbReference type="Gene3D" id="3.30.70.100">
    <property type="match status" value="2"/>
</dbReference>
<dbReference type="Proteomes" id="UP000238430">
    <property type="component" value="Unassembled WGS sequence"/>
</dbReference>
<dbReference type="EMBL" id="PXOT01000018">
    <property type="protein sequence ID" value="PSG92509.1"/>
    <property type="molecule type" value="Genomic_DNA"/>
</dbReference>
<sequence>MKFKSLIKLSSLVLILGITIQTFSQSKKSNIMDNTKNENIGLLVIMKAKEGKEQEVKEFLLGGLSLVNAEPKTESWFAFQIDEQTFGIYDTFETEEGRQAHLKGEVAKALLANAGDLLEGFDPSRDIKTVDVQASNHKVGDQNKGLLVIMKAKEGKTSEVEDFLQAGKSLVSSEPATLSWYAFKINEETYAIFDTFADDAGRDAHLTGKVAAALMENAPVILEDFDASAIQKINILASK</sequence>
<comment type="caution">
    <text evidence="1">The sequence shown here is derived from an EMBL/GenBank/DDBJ whole genome shotgun (WGS) entry which is preliminary data.</text>
</comment>
<name>A0A2T1NHW2_9FLAO</name>
<dbReference type="OrthoDB" id="9804891at2"/>
<dbReference type="AlphaFoldDB" id="A0A2T1NHW2"/>
<dbReference type="InterPro" id="IPR011008">
    <property type="entry name" value="Dimeric_a/b-barrel"/>
</dbReference>
<gene>
    <name evidence="1" type="ORF">C7H61_03445</name>
</gene>
<evidence type="ECO:0008006" key="3">
    <source>
        <dbReference type="Google" id="ProtNLM"/>
    </source>
</evidence>
<proteinExistence type="predicted"/>
<evidence type="ECO:0000313" key="1">
    <source>
        <dbReference type="EMBL" id="PSG92509.1"/>
    </source>
</evidence>
<organism evidence="1 2">
    <name type="scientific">Mesoflavibacter zeaxanthinifaciens subsp. sabulilitoris</name>
    <dbReference type="NCBI Taxonomy" id="1520893"/>
    <lineage>
        <taxon>Bacteria</taxon>
        <taxon>Pseudomonadati</taxon>
        <taxon>Bacteroidota</taxon>
        <taxon>Flavobacteriia</taxon>
        <taxon>Flavobacteriales</taxon>
        <taxon>Flavobacteriaceae</taxon>
        <taxon>Mesoflavibacter</taxon>
    </lineage>
</organism>
<accession>A0A2T1NHW2</accession>
<evidence type="ECO:0000313" key="2">
    <source>
        <dbReference type="Proteomes" id="UP000238430"/>
    </source>
</evidence>